<keyword evidence="4 5" id="KW-0418">Kinase</keyword>
<dbReference type="InterPro" id="IPR027417">
    <property type="entry name" value="P-loop_NTPase"/>
</dbReference>
<dbReference type="InterPro" id="IPR006259">
    <property type="entry name" value="Adenyl_kin_sub"/>
</dbReference>
<dbReference type="GO" id="GO:0005737">
    <property type="term" value="C:cytoplasm"/>
    <property type="evidence" value="ECO:0007669"/>
    <property type="project" value="UniProtKB-SubCell"/>
</dbReference>
<gene>
    <name evidence="5" type="primary">adk</name>
    <name evidence="9" type="ORF">E3E15_03615</name>
</gene>
<evidence type="ECO:0000259" key="8">
    <source>
        <dbReference type="Pfam" id="PF05191"/>
    </source>
</evidence>
<dbReference type="Pfam" id="PF00406">
    <property type="entry name" value="ADK"/>
    <property type="match status" value="1"/>
</dbReference>
<dbReference type="RefSeq" id="WP_172106620.1">
    <property type="nucleotide sequence ID" value="NZ_CP038017.1"/>
</dbReference>
<dbReference type="SUPFAM" id="SSF52540">
    <property type="entry name" value="P-loop containing nucleoside triphosphate hydrolases"/>
    <property type="match status" value="1"/>
</dbReference>
<dbReference type="NCBIfam" id="NF001380">
    <property type="entry name" value="PRK00279.1-2"/>
    <property type="match status" value="1"/>
</dbReference>
<feature type="binding site" evidence="5">
    <location>
        <position position="156"/>
    </location>
    <ligand>
        <name>AMP</name>
        <dbReference type="ChEBI" id="CHEBI:456215"/>
    </ligand>
</feature>
<feature type="binding site" evidence="5">
    <location>
        <position position="31"/>
    </location>
    <ligand>
        <name>AMP</name>
        <dbReference type="ChEBI" id="CHEBI:456215"/>
    </ligand>
</feature>
<dbReference type="FunFam" id="3.40.50.300:FF:000106">
    <property type="entry name" value="Adenylate kinase mitochondrial"/>
    <property type="match status" value="1"/>
</dbReference>
<organism evidence="9 10">
    <name type="scientific">Allofrancisella frigidaquae</name>
    <dbReference type="NCBI Taxonomy" id="1085644"/>
    <lineage>
        <taxon>Bacteria</taxon>
        <taxon>Pseudomonadati</taxon>
        <taxon>Pseudomonadota</taxon>
        <taxon>Gammaproteobacteria</taxon>
        <taxon>Thiotrichales</taxon>
        <taxon>Francisellaceae</taxon>
        <taxon>Allofrancisella</taxon>
    </lineage>
</organism>
<dbReference type="NCBIfam" id="TIGR01351">
    <property type="entry name" value="adk"/>
    <property type="match status" value="1"/>
</dbReference>
<evidence type="ECO:0000256" key="7">
    <source>
        <dbReference type="RuleBase" id="RU003331"/>
    </source>
</evidence>
<dbReference type="EMBL" id="CP038017">
    <property type="protein sequence ID" value="QIV94494.1"/>
    <property type="molecule type" value="Genomic_DNA"/>
</dbReference>
<keyword evidence="10" id="KW-1185">Reference proteome</keyword>
<comment type="pathway">
    <text evidence="5">Purine metabolism; AMP biosynthesis via salvage pathway; AMP from ADP: step 1/1.</text>
</comment>
<keyword evidence="2 5" id="KW-0545">Nucleotide biosynthesis</keyword>
<feature type="region of interest" description="LID" evidence="5">
    <location>
        <begin position="122"/>
        <end position="159"/>
    </location>
</feature>
<keyword evidence="5" id="KW-0963">Cytoplasm</keyword>
<feature type="binding site" evidence="5">
    <location>
        <position position="202"/>
    </location>
    <ligand>
        <name>ATP</name>
        <dbReference type="ChEBI" id="CHEBI:30616"/>
    </ligand>
</feature>
<dbReference type="InterPro" id="IPR000850">
    <property type="entry name" value="Adenylat/UMP-CMP_kin"/>
</dbReference>
<dbReference type="GO" id="GO:0004017">
    <property type="term" value="F:AMP kinase activity"/>
    <property type="evidence" value="ECO:0007669"/>
    <property type="project" value="UniProtKB-UniRule"/>
</dbReference>
<feature type="binding site" evidence="5">
    <location>
        <position position="123"/>
    </location>
    <ligand>
        <name>ATP</name>
        <dbReference type="ChEBI" id="CHEBI:30616"/>
    </ligand>
</feature>
<dbReference type="InterPro" id="IPR007862">
    <property type="entry name" value="Adenylate_kinase_lid-dom"/>
</dbReference>
<dbReference type="CDD" id="cd01428">
    <property type="entry name" value="ADK"/>
    <property type="match status" value="1"/>
</dbReference>
<feature type="binding site" evidence="5">
    <location>
        <begin position="57"/>
        <end position="59"/>
    </location>
    <ligand>
        <name>AMP</name>
        <dbReference type="ChEBI" id="CHEBI:456215"/>
    </ligand>
</feature>
<dbReference type="HAMAP" id="MF_00235">
    <property type="entry name" value="Adenylate_kinase_Adk"/>
    <property type="match status" value="1"/>
</dbReference>
<feature type="region of interest" description="NMP" evidence="5">
    <location>
        <begin position="30"/>
        <end position="59"/>
    </location>
</feature>
<dbReference type="UniPathway" id="UPA00588">
    <property type="reaction ID" value="UER00649"/>
</dbReference>
<comment type="catalytic activity">
    <reaction evidence="5 7">
        <text>AMP + ATP = 2 ADP</text>
        <dbReference type="Rhea" id="RHEA:12973"/>
        <dbReference type="ChEBI" id="CHEBI:30616"/>
        <dbReference type="ChEBI" id="CHEBI:456215"/>
        <dbReference type="ChEBI" id="CHEBI:456216"/>
        <dbReference type="EC" id="2.7.4.3"/>
    </reaction>
</comment>
<comment type="similarity">
    <text evidence="5 6">Belongs to the adenylate kinase family.</text>
</comment>
<dbReference type="NCBIfam" id="NF001379">
    <property type="entry name" value="PRK00279.1-1"/>
    <property type="match status" value="1"/>
</dbReference>
<dbReference type="Proteomes" id="UP000503320">
    <property type="component" value="Chromosome"/>
</dbReference>
<feature type="binding site" evidence="5">
    <location>
        <position position="167"/>
    </location>
    <ligand>
        <name>AMP</name>
        <dbReference type="ChEBI" id="CHEBI:456215"/>
    </ligand>
</feature>
<comment type="domain">
    <text evidence="5">Consists of three domains, a large central CORE domain and two small peripheral domains, NMPbind and LID, which undergo movements during catalysis. The LID domain closes over the site of phosphoryl transfer upon ATP binding. Assembling and dissambling the active center during each catalytic cycle provides an effective means to prevent ATP hydrolysis.</text>
</comment>
<dbReference type="AlphaFoldDB" id="A0A6M3HTA4"/>
<comment type="function">
    <text evidence="5">Catalyzes the reversible transfer of the terminal phosphate group between ATP and AMP. Plays an important role in cellular energy homeostasis and in adenine nucleotide metabolism.</text>
</comment>
<comment type="caution">
    <text evidence="5">Lacks conserved residue(s) required for the propagation of feature annotation.</text>
</comment>
<proteinExistence type="inferred from homology"/>
<dbReference type="NCBIfam" id="NF001381">
    <property type="entry name" value="PRK00279.1-3"/>
    <property type="match status" value="1"/>
</dbReference>
<evidence type="ECO:0000256" key="2">
    <source>
        <dbReference type="ARBA" id="ARBA00022727"/>
    </source>
</evidence>
<dbReference type="PANTHER" id="PTHR23359">
    <property type="entry name" value="NUCLEOTIDE KINASE"/>
    <property type="match status" value="1"/>
</dbReference>
<reference evidence="9 10" key="1">
    <citation type="submission" date="2019-03" db="EMBL/GenBank/DDBJ databases">
        <title>Complete Genome Sequence of Allofrancisella frigidaquae Strain SYSU 10HL1970 Isolated from Water-Cooling Systems in China.</title>
        <authorList>
            <person name="Ohrman C."/>
            <person name="Uneklint I."/>
            <person name="Sjodin A."/>
        </authorList>
    </citation>
    <scope>NUCLEOTIDE SEQUENCE [LARGE SCALE GENOMIC DNA]</scope>
    <source>
        <strain evidence="9 10">SYSU 10HL1970</strain>
    </source>
</reference>
<keyword evidence="3 5" id="KW-0547">Nucleotide-binding</keyword>
<keyword evidence="5 7" id="KW-0067">ATP-binding</keyword>
<keyword evidence="1 5" id="KW-0808">Transferase</keyword>
<evidence type="ECO:0000256" key="3">
    <source>
        <dbReference type="ARBA" id="ARBA00022741"/>
    </source>
</evidence>
<name>A0A6M3HTA4_9GAMM</name>
<sequence length="220" mass="24692">MQIILLGAPGAGKGTQAKIIEQKYNIAHISTGDMIRETIKSGSEIGNQLKKILDSGQLVSDEFIIKIVKDRISKKDCENGFLLDGVPRTIIQAEQLDKLGVNIDFIIEIDVDDKLLVERITGRRIHPASGRAYHVKFNPSKVEGKDDVTGEDLIIRSDDNETTVKERLSVYREQTSKLVEFYKNFKSNNTKTPEYIKINGDQLVEKVSQDIFNALGWISS</sequence>
<dbReference type="KEGG" id="afri:E3E15_03615"/>
<feature type="binding site" evidence="5">
    <location>
        <position position="92"/>
    </location>
    <ligand>
        <name>AMP</name>
        <dbReference type="ChEBI" id="CHEBI:456215"/>
    </ligand>
</feature>
<dbReference type="Pfam" id="PF05191">
    <property type="entry name" value="ADK_lid"/>
    <property type="match status" value="1"/>
</dbReference>
<protein>
    <recommendedName>
        <fullName evidence="5 7">Adenylate kinase</fullName>
        <shortName evidence="5">AK</shortName>
        <ecNumber evidence="5 7">2.7.4.3</ecNumber>
    </recommendedName>
    <alternativeName>
        <fullName evidence="5">ATP-AMP transphosphorylase</fullName>
    </alternativeName>
    <alternativeName>
        <fullName evidence="5">ATP:AMP phosphotransferase</fullName>
    </alternativeName>
    <alternativeName>
        <fullName evidence="5">Adenylate monophosphate kinase</fullName>
    </alternativeName>
</protein>
<dbReference type="Gene3D" id="3.40.50.300">
    <property type="entry name" value="P-loop containing nucleotide triphosphate hydrolases"/>
    <property type="match status" value="1"/>
</dbReference>
<dbReference type="EC" id="2.7.4.3" evidence="5 7"/>
<evidence type="ECO:0000256" key="5">
    <source>
        <dbReference type="HAMAP-Rule" id="MF_00235"/>
    </source>
</evidence>
<feature type="domain" description="Adenylate kinase active site lid" evidence="8">
    <location>
        <begin position="123"/>
        <end position="158"/>
    </location>
</feature>
<evidence type="ECO:0000313" key="10">
    <source>
        <dbReference type="Proteomes" id="UP000503320"/>
    </source>
</evidence>
<evidence type="ECO:0000313" key="9">
    <source>
        <dbReference type="EMBL" id="QIV94494.1"/>
    </source>
</evidence>
<comment type="subunit">
    <text evidence="5 7">Monomer.</text>
</comment>
<dbReference type="GO" id="GO:0005524">
    <property type="term" value="F:ATP binding"/>
    <property type="evidence" value="ECO:0007669"/>
    <property type="project" value="UniProtKB-UniRule"/>
</dbReference>
<evidence type="ECO:0000256" key="4">
    <source>
        <dbReference type="ARBA" id="ARBA00022777"/>
    </source>
</evidence>
<evidence type="ECO:0000256" key="6">
    <source>
        <dbReference type="RuleBase" id="RU003330"/>
    </source>
</evidence>
<comment type="subcellular location">
    <subcellularLocation>
        <location evidence="5 7">Cytoplasm</location>
    </subcellularLocation>
</comment>
<accession>A0A6M3HTA4</accession>
<dbReference type="GO" id="GO:0044209">
    <property type="term" value="P:AMP salvage"/>
    <property type="evidence" value="ECO:0007669"/>
    <property type="project" value="UniProtKB-UniRule"/>
</dbReference>
<feature type="binding site" evidence="5">
    <location>
        <position position="36"/>
    </location>
    <ligand>
        <name>AMP</name>
        <dbReference type="ChEBI" id="CHEBI:456215"/>
    </ligand>
</feature>
<feature type="binding site" evidence="5">
    <location>
        <begin position="10"/>
        <end position="15"/>
    </location>
    <ligand>
        <name>ATP</name>
        <dbReference type="ChEBI" id="CHEBI:30616"/>
    </ligand>
</feature>
<dbReference type="PRINTS" id="PR00094">
    <property type="entry name" value="ADENYLTKNASE"/>
</dbReference>
<evidence type="ECO:0000256" key="1">
    <source>
        <dbReference type="ARBA" id="ARBA00022679"/>
    </source>
</evidence>